<evidence type="ECO:0000313" key="2">
    <source>
        <dbReference type="EMBL" id="KAK7266381.1"/>
    </source>
</evidence>
<keyword evidence="3" id="KW-1185">Reference proteome</keyword>
<accession>A0AAN9IB15</accession>
<proteinExistence type="predicted"/>
<dbReference type="EMBL" id="JAYWIO010000004">
    <property type="protein sequence ID" value="KAK7266381.1"/>
    <property type="molecule type" value="Genomic_DNA"/>
</dbReference>
<protein>
    <submittedName>
        <fullName evidence="2">Uncharacterized protein</fullName>
    </submittedName>
</protein>
<name>A0AAN9IB15_CROPI</name>
<feature type="region of interest" description="Disordered" evidence="1">
    <location>
        <begin position="1"/>
        <end position="40"/>
    </location>
</feature>
<evidence type="ECO:0000256" key="1">
    <source>
        <dbReference type="SAM" id="MobiDB-lite"/>
    </source>
</evidence>
<evidence type="ECO:0000313" key="3">
    <source>
        <dbReference type="Proteomes" id="UP001372338"/>
    </source>
</evidence>
<gene>
    <name evidence="2" type="ORF">RIF29_19025</name>
</gene>
<comment type="caution">
    <text evidence="2">The sequence shown here is derived from an EMBL/GenBank/DDBJ whole genome shotgun (WGS) entry which is preliminary data.</text>
</comment>
<dbReference type="AlphaFoldDB" id="A0AAN9IB15"/>
<organism evidence="2 3">
    <name type="scientific">Crotalaria pallida</name>
    <name type="common">Smooth rattlebox</name>
    <name type="synonym">Crotalaria striata</name>
    <dbReference type="NCBI Taxonomy" id="3830"/>
    <lineage>
        <taxon>Eukaryota</taxon>
        <taxon>Viridiplantae</taxon>
        <taxon>Streptophyta</taxon>
        <taxon>Embryophyta</taxon>
        <taxon>Tracheophyta</taxon>
        <taxon>Spermatophyta</taxon>
        <taxon>Magnoliopsida</taxon>
        <taxon>eudicotyledons</taxon>
        <taxon>Gunneridae</taxon>
        <taxon>Pentapetalae</taxon>
        <taxon>rosids</taxon>
        <taxon>fabids</taxon>
        <taxon>Fabales</taxon>
        <taxon>Fabaceae</taxon>
        <taxon>Papilionoideae</taxon>
        <taxon>50 kb inversion clade</taxon>
        <taxon>genistoids sensu lato</taxon>
        <taxon>core genistoids</taxon>
        <taxon>Crotalarieae</taxon>
        <taxon>Crotalaria</taxon>
    </lineage>
</organism>
<dbReference type="Proteomes" id="UP001372338">
    <property type="component" value="Unassembled WGS sequence"/>
</dbReference>
<reference evidence="2 3" key="1">
    <citation type="submission" date="2024-01" db="EMBL/GenBank/DDBJ databases">
        <title>The genomes of 5 underutilized Papilionoideae crops provide insights into root nodulation and disease resistanc.</title>
        <authorList>
            <person name="Yuan L."/>
        </authorList>
    </citation>
    <scope>NUCLEOTIDE SEQUENCE [LARGE SCALE GENOMIC DNA]</scope>
    <source>
        <strain evidence="2">ZHUSHIDOU_FW_LH</strain>
        <tissue evidence="2">Leaf</tissue>
    </source>
</reference>
<sequence length="112" mass="12496">MLDMVPSGSFGGSRGGESQSRRGKKKQDVTLEDSSSSNFAQSFSDFNLDKTSQCHTSRASNQTKVRELTWLESGEIGNQGYHISSGSCHHSSFASKIFDDIENWEKELYYSK</sequence>